<feature type="domain" description="OmpA-like" evidence="3">
    <location>
        <begin position="142"/>
        <end position="269"/>
    </location>
</feature>
<evidence type="ECO:0000313" key="5">
    <source>
        <dbReference type="Proteomes" id="UP000016023"/>
    </source>
</evidence>
<dbReference type="eggNOG" id="COG1360">
    <property type="taxonomic scope" value="Bacteria"/>
</dbReference>
<dbReference type="InterPro" id="IPR036737">
    <property type="entry name" value="OmpA-like_sf"/>
</dbReference>
<dbReference type="GO" id="GO:0016020">
    <property type="term" value="C:membrane"/>
    <property type="evidence" value="ECO:0007669"/>
    <property type="project" value="UniProtKB-UniRule"/>
</dbReference>
<dbReference type="SUPFAM" id="SSF103088">
    <property type="entry name" value="OmpA-like"/>
    <property type="match status" value="1"/>
</dbReference>
<protein>
    <recommendedName>
        <fullName evidence="3">OmpA-like domain-containing protein</fullName>
    </recommendedName>
</protein>
<dbReference type="Pfam" id="PF00691">
    <property type="entry name" value="OmpA"/>
    <property type="match status" value="1"/>
</dbReference>
<sequence>MKKNLLIFTMLAGTLVLTGCASKKDLENCQNENSRLSGEYQRAKETIAANNARIKSLEDQLAQAKASAAALQGSLDRSLNNANSNNINISKLVDQINESNQYIRHLVAVKSKSDSLNMVLTNNLTRSLSREEMKEVDVQVLKGVVYISLADNMLYQSGSYEINDRAEQTLSKIAKIIMDYRNYDVLIEGNTDNVPVNNASDKMKNIRNNWDLSCLRASSVAQYLQTHFGVDPKRLTAGGRGEYNPLVANDTDLGKQRNRRTQIIITPKLDQFMDLIGKAPESSKAKR</sequence>
<dbReference type="CDD" id="cd07185">
    <property type="entry name" value="OmpA_C-like"/>
    <property type="match status" value="1"/>
</dbReference>
<dbReference type="InterPro" id="IPR050330">
    <property type="entry name" value="Bact_OuterMem_StrucFunc"/>
</dbReference>
<evidence type="ECO:0000256" key="1">
    <source>
        <dbReference type="PROSITE-ProRule" id="PRU00473"/>
    </source>
</evidence>
<dbReference type="HOGENOM" id="CLU_016890_14_0_10"/>
<dbReference type="PROSITE" id="PS51257">
    <property type="entry name" value="PROKAR_LIPOPROTEIN"/>
    <property type="match status" value="1"/>
</dbReference>
<keyword evidence="1" id="KW-0472">Membrane</keyword>
<name>H1Q3I8_9BACT</name>
<comment type="caution">
    <text evidence="4">The sequence shown here is derived from an EMBL/GenBank/DDBJ whole genome shotgun (WGS) entry which is preliminary data.</text>
</comment>
<dbReference type="AlphaFoldDB" id="H1Q3I8"/>
<dbReference type="Gene3D" id="3.30.1330.60">
    <property type="entry name" value="OmpA-like domain"/>
    <property type="match status" value="1"/>
</dbReference>
<keyword evidence="5" id="KW-1185">Reference proteome</keyword>
<dbReference type="PANTHER" id="PTHR30329">
    <property type="entry name" value="STATOR ELEMENT OF FLAGELLAR MOTOR COMPLEX"/>
    <property type="match status" value="1"/>
</dbReference>
<proteinExistence type="predicted"/>
<dbReference type="InterPro" id="IPR006665">
    <property type="entry name" value="OmpA-like"/>
</dbReference>
<reference evidence="4 5" key="1">
    <citation type="submission" date="2011-12" db="EMBL/GenBank/DDBJ databases">
        <title>The Genome Sequence of Prevotella micans F0438.</title>
        <authorList>
            <consortium name="The Broad Institute Genome Sequencing Platform"/>
            <person name="Earl A."/>
            <person name="Ward D."/>
            <person name="Feldgarden M."/>
            <person name="Gevers D."/>
            <person name="Izard J."/>
            <person name="Baranova O.V."/>
            <person name="Blanton J.M."/>
            <person name="Wade W.G."/>
            <person name="Dewhirst F.E."/>
            <person name="Young S.K."/>
            <person name="Zeng Q."/>
            <person name="Gargeya S."/>
            <person name="Fitzgerald M."/>
            <person name="Haas B."/>
            <person name="Abouelleil A."/>
            <person name="Alvarado L."/>
            <person name="Arachchi H.M."/>
            <person name="Berlin A."/>
            <person name="Chapman S.B."/>
            <person name="Gearin G."/>
            <person name="Goldberg J."/>
            <person name="Griggs A."/>
            <person name="Gujja S."/>
            <person name="Hansen M."/>
            <person name="Heiman D."/>
            <person name="Howarth C."/>
            <person name="Larimer J."/>
            <person name="Lui A."/>
            <person name="MacDonald P.J.P."/>
            <person name="McCowen C."/>
            <person name="Montmayeur A."/>
            <person name="Murphy C."/>
            <person name="Neiman D."/>
            <person name="Pearson M."/>
            <person name="Priest M."/>
            <person name="Roberts A."/>
            <person name="Saif S."/>
            <person name="Shea T."/>
            <person name="Sisk P."/>
            <person name="Stolte C."/>
            <person name="Sykes S."/>
            <person name="Wortman J."/>
            <person name="Nusbaum C."/>
            <person name="Birren B."/>
        </authorList>
    </citation>
    <scope>NUCLEOTIDE SEQUENCE [LARGE SCALE GENOMIC DNA]</scope>
    <source>
        <strain evidence="4 5">F0438</strain>
    </source>
</reference>
<evidence type="ECO:0000313" key="4">
    <source>
        <dbReference type="EMBL" id="EHO68815.1"/>
    </source>
</evidence>
<dbReference type="PATRIC" id="fig|883158.3.peg.1471"/>
<organism evidence="4 5">
    <name type="scientific">Prevotella micans F0438</name>
    <dbReference type="NCBI Taxonomy" id="883158"/>
    <lineage>
        <taxon>Bacteria</taxon>
        <taxon>Pseudomonadati</taxon>
        <taxon>Bacteroidota</taxon>
        <taxon>Bacteroidia</taxon>
        <taxon>Bacteroidales</taxon>
        <taxon>Prevotellaceae</taxon>
        <taxon>Prevotella</taxon>
    </lineage>
</organism>
<dbReference type="RefSeq" id="WP_006952952.1">
    <property type="nucleotide sequence ID" value="NZ_JH594522.1"/>
</dbReference>
<evidence type="ECO:0000259" key="3">
    <source>
        <dbReference type="PROSITE" id="PS51123"/>
    </source>
</evidence>
<dbReference type="EMBL" id="AGWK01000040">
    <property type="protein sequence ID" value="EHO68815.1"/>
    <property type="molecule type" value="Genomic_DNA"/>
</dbReference>
<dbReference type="Proteomes" id="UP000016023">
    <property type="component" value="Unassembled WGS sequence"/>
</dbReference>
<dbReference type="STRING" id="883158.HMPREF9140_01476"/>
<dbReference type="PROSITE" id="PS51123">
    <property type="entry name" value="OMPA_2"/>
    <property type="match status" value="1"/>
</dbReference>
<accession>H1Q3I8</accession>
<gene>
    <name evidence="4" type="ORF">HMPREF9140_01476</name>
</gene>
<dbReference type="PANTHER" id="PTHR30329:SF21">
    <property type="entry name" value="LIPOPROTEIN YIAD-RELATED"/>
    <property type="match status" value="1"/>
</dbReference>
<feature type="coiled-coil region" evidence="2">
    <location>
        <begin position="26"/>
        <end position="74"/>
    </location>
</feature>
<keyword evidence="2" id="KW-0175">Coiled coil</keyword>
<evidence type="ECO:0000256" key="2">
    <source>
        <dbReference type="SAM" id="Coils"/>
    </source>
</evidence>